<dbReference type="CDD" id="cd07822">
    <property type="entry name" value="SRPBCC_4"/>
    <property type="match status" value="1"/>
</dbReference>
<evidence type="ECO:0000256" key="1">
    <source>
        <dbReference type="SAM" id="MobiDB-lite"/>
    </source>
</evidence>
<evidence type="ECO:0008006" key="4">
    <source>
        <dbReference type="Google" id="ProtNLM"/>
    </source>
</evidence>
<dbReference type="InterPro" id="IPR023393">
    <property type="entry name" value="START-like_dom_sf"/>
</dbReference>
<feature type="region of interest" description="Disordered" evidence="1">
    <location>
        <begin position="64"/>
        <end position="85"/>
    </location>
</feature>
<organism evidence="2 3">
    <name type="scientific">Methylacidimicrobium cyclopophantes</name>
    <dbReference type="NCBI Taxonomy" id="1041766"/>
    <lineage>
        <taxon>Bacteria</taxon>
        <taxon>Pseudomonadati</taxon>
        <taxon>Verrucomicrobiota</taxon>
        <taxon>Methylacidimicrobium</taxon>
    </lineage>
</organism>
<accession>A0A5E6MA61</accession>
<evidence type="ECO:0000313" key="3">
    <source>
        <dbReference type="Proteomes" id="UP000381693"/>
    </source>
</evidence>
<protein>
    <recommendedName>
        <fullName evidence="4">Coenzyme Q-binding protein COQ10 START domain-containing protein</fullName>
    </recommendedName>
</protein>
<proteinExistence type="predicted"/>
<sequence>MAKRRLAGRAVSTPPPPSGIAPGKNGCYAHGGVATAELTLSLLGPPAQLLEVGSNPAMGVLRGPSVGNKEQTEHGRQSGGGAHWKEAMRRDRIMQTEIEIEASAETIWKVLLDFPSYPRWNPFLRSISGEARPKARLTLRVCAPQAPPVGMTAEILQIEPFRELLWVCHLLLPGLLDGEHRFLLEMEGPKRVLLRHEETFHGLLLPLLWPFLEPRTRRGFEAMNLALKRRAEADRA</sequence>
<dbReference type="Pfam" id="PF10604">
    <property type="entry name" value="Polyketide_cyc2"/>
    <property type="match status" value="1"/>
</dbReference>
<dbReference type="Gene3D" id="3.30.530.20">
    <property type="match status" value="1"/>
</dbReference>
<dbReference type="PANTHER" id="PTHR36166">
    <property type="entry name" value="CHROMOSOME 9, WHOLE GENOME SHOTGUN SEQUENCE"/>
    <property type="match status" value="1"/>
</dbReference>
<name>A0A5E6MA61_9BACT</name>
<comment type="caution">
    <text evidence="2">The sequence shown here is derived from an EMBL/GenBank/DDBJ whole genome shotgun (WGS) entry which is preliminary data.</text>
</comment>
<feature type="region of interest" description="Disordered" evidence="1">
    <location>
        <begin position="1"/>
        <end position="23"/>
    </location>
</feature>
<keyword evidence="3" id="KW-1185">Reference proteome</keyword>
<dbReference type="PANTHER" id="PTHR36166:SF1">
    <property type="entry name" value="SRPBCC DOMAIN-CONTAINING PROTEIN"/>
    <property type="match status" value="1"/>
</dbReference>
<dbReference type="InterPro" id="IPR019587">
    <property type="entry name" value="Polyketide_cyclase/dehydratase"/>
</dbReference>
<reference evidence="2" key="1">
    <citation type="submission" date="2019-09" db="EMBL/GenBank/DDBJ databases">
        <authorList>
            <person name="Cremers G."/>
        </authorList>
    </citation>
    <scope>NUCLEOTIDE SEQUENCE [LARGE SCALE GENOMIC DNA]</scope>
    <source>
        <strain evidence="2">3B</strain>
    </source>
</reference>
<dbReference type="RefSeq" id="WP_246189465.1">
    <property type="nucleotide sequence ID" value="NZ_CABFUZ020000025.1"/>
</dbReference>
<dbReference type="EMBL" id="CABFUZ020000025">
    <property type="protein sequence ID" value="VVM04643.1"/>
    <property type="molecule type" value="Genomic_DNA"/>
</dbReference>
<evidence type="ECO:0000313" key="2">
    <source>
        <dbReference type="EMBL" id="VVM04643.1"/>
    </source>
</evidence>
<dbReference type="AlphaFoldDB" id="A0A5E6MA61"/>
<gene>
    <name evidence="2" type="ORF">MAMC_00159</name>
</gene>
<dbReference type="Proteomes" id="UP000381693">
    <property type="component" value="Unassembled WGS sequence"/>
</dbReference>
<dbReference type="SUPFAM" id="SSF55961">
    <property type="entry name" value="Bet v1-like"/>
    <property type="match status" value="1"/>
</dbReference>